<dbReference type="EMBL" id="FAUH01000002">
    <property type="protein sequence ID" value="CUU65049.1"/>
    <property type="molecule type" value="Genomic_DNA"/>
</dbReference>
<dbReference type="EMBL" id="BJNT01000004">
    <property type="protein sequence ID" value="GEC85227.1"/>
    <property type="molecule type" value="Genomic_DNA"/>
</dbReference>
<dbReference type="GeneID" id="82886698"/>
<dbReference type="Proteomes" id="UP000319986">
    <property type="component" value="Unassembled WGS sequence"/>
</dbReference>
<dbReference type="PANTHER" id="PTHR36849:SF1">
    <property type="entry name" value="CYTOPLASMIC PROTEIN"/>
    <property type="match status" value="1"/>
</dbReference>
<evidence type="ECO:0000313" key="2">
    <source>
        <dbReference type="EMBL" id="GEC85227.1"/>
    </source>
</evidence>
<protein>
    <submittedName>
        <fullName evidence="1">Uncharacterized conserved protein</fullName>
    </submittedName>
</protein>
<reference evidence="1" key="1">
    <citation type="submission" date="2015-11" db="EMBL/GenBank/DDBJ databases">
        <authorList>
            <person name="Zhang Y."/>
            <person name="Guo Z."/>
        </authorList>
    </citation>
    <scope>NUCLEOTIDE SEQUENCE [LARGE SCALE GENOMIC DNA]</scope>
    <source>
        <strain evidence="1">Mu292</strain>
    </source>
</reference>
<dbReference type="Proteomes" id="UP000182498">
    <property type="component" value="Unassembled WGS sequence"/>
</dbReference>
<reference evidence="3" key="2">
    <citation type="submission" date="2015-11" db="EMBL/GenBank/DDBJ databases">
        <authorList>
            <person name="Dugat-Bony E."/>
        </authorList>
    </citation>
    <scope>NUCLEOTIDE SEQUENCE [LARGE SCALE GENOMIC DNA]</scope>
    <source>
        <strain evidence="3">Mu292</strain>
    </source>
</reference>
<evidence type="ECO:0000313" key="1">
    <source>
        <dbReference type="EMBL" id="CUU65049.1"/>
    </source>
</evidence>
<dbReference type="PANTHER" id="PTHR36849">
    <property type="entry name" value="CYTOPLASMIC PROTEIN-RELATED"/>
    <property type="match status" value="1"/>
</dbReference>
<reference evidence="2 4" key="3">
    <citation type="submission" date="2019-06" db="EMBL/GenBank/DDBJ databases">
        <title>Whole genome shotgun sequence of Corynebacterium variabile NBRC 15286.</title>
        <authorList>
            <person name="Hosoyama A."/>
            <person name="Uohara A."/>
            <person name="Ohji S."/>
            <person name="Ichikawa N."/>
        </authorList>
    </citation>
    <scope>NUCLEOTIDE SEQUENCE [LARGE SCALE GENOMIC DNA]</scope>
    <source>
        <strain evidence="2 4">NBRC 15286</strain>
    </source>
</reference>
<proteinExistence type="predicted"/>
<sequence length="131" mass="14724">MGTQEKQGKLGIARAYDVRDDGAGDAATFLVDRLWPRGVKKTDLPLTGWPKELTPSAELRKEFHADALTWEQFGDAYRAELDERYRDGELDDVVAQLKDALAEGDVLLLFAGKDTDHTHARVLEGWLEQQL</sequence>
<accession>A0A0X2NJX5</accession>
<dbReference type="OrthoDB" id="9790745at2"/>
<organism evidence="1 3">
    <name type="scientific">Corynebacterium variabile</name>
    <dbReference type="NCBI Taxonomy" id="1727"/>
    <lineage>
        <taxon>Bacteria</taxon>
        <taxon>Bacillati</taxon>
        <taxon>Actinomycetota</taxon>
        <taxon>Actinomycetes</taxon>
        <taxon>Mycobacteriales</taxon>
        <taxon>Corynebacteriaceae</taxon>
        <taxon>Corynebacterium</taxon>
    </lineage>
</organism>
<name>A0A0X2NJX5_9CORY</name>
<dbReference type="InterPro" id="IPR052552">
    <property type="entry name" value="YeaO-like"/>
</dbReference>
<gene>
    <name evidence="2" type="primary">yeaO</name>
    <name evidence="2" type="ORF">CVA01_05410</name>
    <name evidence="1" type="ORF">CVAR292_00358</name>
</gene>
<dbReference type="OMA" id="RRWFGHR"/>
<dbReference type="AlphaFoldDB" id="A0A0X2NJX5"/>
<evidence type="ECO:0000313" key="3">
    <source>
        <dbReference type="Proteomes" id="UP000182498"/>
    </source>
</evidence>
<dbReference type="RefSeq" id="WP_014011074.1">
    <property type="nucleotide sequence ID" value="NZ_BJNT01000004.1"/>
</dbReference>
<dbReference type="Pfam" id="PF22752">
    <property type="entry name" value="DUF488-N3i"/>
    <property type="match status" value="1"/>
</dbReference>
<keyword evidence="3" id="KW-1185">Reference proteome</keyword>
<evidence type="ECO:0000313" key="4">
    <source>
        <dbReference type="Proteomes" id="UP000319986"/>
    </source>
</evidence>